<accession>A0A286FDC7</accession>
<protein>
    <submittedName>
        <fullName evidence="1">Uncharacterized protein</fullName>
    </submittedName>
</protein>
<dbReference type="RefSeq" id="WP_097125289.1">
    <property type="nucleotide sequence ID" value="NZ_OCNH01000001.1"/>
</dbReference>
<dbReference type="EMBL" id="OCNH01000001">
    <property type="protein sequence ID" value="SOD81106.1"/>
    <property type="molecule type" value="Genomic_DNA"/>
</dbReference>
<reference evidence="2" key="1">
    <citation type="submission" date="2017-09" db="EMBL/GenBank/DDBJ databases">
        <authorList>
            <person name="Varghese N."/>
            <person name="Submissions S."/>
        </authorList>
    </citation>
    <scope>NUCLEOTIDE SEQUENCE [LARGE SCALE GENOMIC DNA]</scope>
    <source>
        <strain evidence="2">DSM 29961</strain>
    </source>
</reference>
<gene>
    <name evidence="1" type="ORF">SAMN06269250_1676</name>
</gene>
<sequence>MPATIRNSEYTMTLAWYEEVVAVVWSDRPEFNEPFHWRREAVEDIYHQFRAKGHPHQMALSDTIIALPDLEMKVDGQVVYKQKSRQRA</sequence>
<dbReference type="Proteomes" id="UP000219452">
    <property type="component" value="Unassembled WGS sequence"/>
</dbReference>
<evidence type="ECO:0000313" key="2">
    <source>
        <dbReference type="Proteomes" id="UP000219452"/>
    </source>
</evidence>
<dbReference type="AlphaFoldDB" id="A0A286FDC7"/>
<name>A0A286FDC7_9BACT</name>
<keyword evidence="2" id="KW-1185">Reference proteome</keyword>
<evidence type="ECO:0000313" key="1">
    <source>
        <dbReference type="EMBL" id="SOD81106.1"/>
    </source>
</evidence>
<proteinExistence type="predicted"/>
<organism evidence="1 2">
    <name type="scientific">Spirosoma fluviale</name>
    <dbReference type="NCBI Taxonomy" id="1597977"/>
    <lineage>
        <taxon>Bacteria</taxon>
        <taxon>Pseudomonadati</taxon>
        <taxon>Bacteroidota</taxon>
        <taxon>Cytophagia</taxon>
        <taxon>Cytophagales</taxon>
        <taxon>Cytophagaceae</taxon>
        <taxon>Spirosoma</taxon>
    </lineage>
</organism>